<dbReference type="Proteomes" id="UP001189429">
    <property type="component" value="Unassembled WGS sequence"/>
</dbReference>
<keyword evidence="2" id="KW-1185">Reference proteome</keyword>
<reference evidence="1" key="1">
    <citation type="submission" date="2023-10" db="EMBL/GenBank/DDBJ databases">
        <authorList>
            <person name="Chen Y."/>
            <person name="Shah S."/>
            <person name="Dougan E. K."/>
            <person name="Thang M."/>
            <person name="Chan C."/>
        </authorList>
    </citation>
    <scope>NUCLEOTIDE SEQUENCE [LARGE SCALE GENOMIC DNA]</scope>
</reference>
<gene>
    <name evidence="1" type="ORF">PCOR1329_LOCUS42988</name>
</gene>
<comment type="caution">
    <text evidence="1">The sequence shown here is derived from an EMBL/GenBank/DDBJ whole genome shotgun (WGS) entry which is preliminary data.</text>
</comment>
<dbReference type="EMBL" id="CAUYUJ010015168">
    <property type="protein sequence ID" value="CAK0850619.1"/>
    <property type="molecule type" value="Genomic_DNA"/>
</dbReference>
<proteinExistence type="predicted"/>
<sequence length="239" mass="25259">MAASAQKVRLIAGGWTAALGAAGFVTHRRLSSFEERGPCVRQAVELLAASGAARQTLGGGGLRLAWWPRECQVHGAAGRSCASFVVQGDAGHVRVLLAARRRPPATQAEWEAAEDDLDLKALAFGALGGLRQGRAAEAAVEALPWDIEALCVRRDGEAKSEASRARRLAKSVRVSSSYGHVAARLGPRASVQSSSGTFEAGYINPRCASSATRVASQTWRSRPRAREAARATGGWCWQG</sequence>
<evidence type="ECO:0000313" key="2">
    <source>
        <dbReference type="Proteomes" id="UP001189429"/>
    </source>
</evidence>
<evidence type="ECO:0000313" key="1">
    <source>
        <dbReference type="EMBL" id="CAK0850619.1"/>
    </source>
</evidence>
<name>A0ABN9TWJ7_9DINO</name>
<protein>
    <submittedName>
        <fullName evidence="1">Uncharacterized protein</fullName>
    </submittedName>
</protein>
<accession>A0ABN9TWJ7</accession>
<organism evidence="1 2">
    <name type="scientific">Prorocentrum cordatum</name>
    <dbReference type="NCBI Taxonomy" id="2364126"/>
    <lineage>
        <taxon>Eukaryota</taxon>
        <taxon>Sar</taxon>
        <taxon>Alveolata</taxon>
        <taxon>Dinophyceae</taxon>
        <taxon>Prorocentrales</taxon>
        <taxon>Prorocentraceae</taxon>
        <taxon>Prorocentrum</taxon>
    </lineage>
</organism>